<dbReference type="PANTHER" id="PTHR30627">
    <property type="entry name" value="PEPTIDOGLYCAN D,D-TRANSPEPTIDASE"/>
    <property type="match status" value="1"/>
</dbReference>
<evidence type="ECO:0000259" key="6">
    <source>
        <dbReference type="PROSITE" id="PS51178"/>
    </source>
</evidence>
<dbReference type="InterPro" id="IPR012338">
    <property type="entry name" value="Beta-lactam/transpept-like"/>
</dbReference>
<dbReference type="Pfam" id="PF03793">
    <property type="entry name" value="PASTA"/>
    <property type="match status" value="2"/>
</dbReference>
<evidence type="ECO:0000313" key="7">
    <source>
        <dbReference type="EMBL" id="MBK6087082.1"/>
    </source>
</evidence>
<feature type="transmembrane region" description="Helical" evidence="5">
    <location>
        <begin position="27"/>
        <end position="48"/>
    </location>
</feature>
<dbReference type="GO" id="GO:0071555">
    <property type="term" value="P:cell wall organization"/>
    <property type="evidence" value="ECO:0007669"/>
    <property type="project" value="TreeGrafter"/>
</dbReference>
<dbReference type="InterPro" id="IPR036138">
    <property type="entry name" value="PBP_dimer_sf"/>
</dbReference>
<name>A0A934WQS8_9FIRM</name>
<feature type="domain" description="PASTA" evidence="6">
    <location>
        <begin position="686"/>
        <end position="749"/>
    </location>
</feature>
<accession>A0A934WQS8</accession>
<dbReference type="PROSITE" id="PS51178">
    <property type="entry name" value="PASTA"/>
    <property type="match status" value="2"/>
</dbReference>
<dbReference type="InterPro" id="IPR005311">
    <property type="entry name" value="PBP_dimer"/>
</dbReference>
<dbReference type="PANTHER" id="PTHR30627:SF1">
    <property type="entry name" value="PEPTIDOGLYCAN D,D-TRANSPEPTIDASE FTSI"/>
    <property type="match status" value="1"/>
</dbReference>
<keyword evidence="5" id="KW-0812">Transmembrane</keyword>
<dbReference type="SUPFAM" id="SSF56519">
    <property type="entry name" value="Penicillin binding protein dimerisation domain"/>
    <property type="match status" value="1"/>
</dbReference>
<comment type="subcellular location">
    <subcellularLocation>
        <location evidence="1">Membrane</location>
    </subcellularLocation>
</comment>
<dbReference type="InterPro" id="IPR050515">
    <property type="entry name" value="Beta-lactam/transpept"/>
</dbReference>
<keyword evidence="8" id="KW-1185">Reference proteome</keyword>
<feature type="region of interest" description="Disordered" evidence="4">
    <location>
        <begin position="1"/>
        <end position="20"/>
    </location>
</feature>
<feature type="domain" description="PASTA" evidence="6">
    <location>
        <begin position="627"/>
        <end position="684"/>
    </location>
</feature>
<dbReference type="AlphaFoldDB" id="A0A934WQS8"/>
<dbReference type="CDD" id="cd06576">
    <property type="entry name" value="PASTA_Pbp2x-like_1"/>
    <property type="match status" value="1"/>
</dbReference>
<dbReference type="SMART" id="SM00740">
    <property type="entry name" value="PASTA"/>
    <property type="match status" value="2"/>
</dbReference>
<evidence type="ECO:0000256" key="4">
    <source>
        <dbReference type="SAM" id="MobiDB-lite"/>
    </source>
</evidence>
<organism evidence="7 8">
    <name type="scientific">Ruminococcus difficilis</name>
    <dbReference type="NCBI Taxonomy" id="2763069"/>
    <lineage>
        <taxon>Bacteria</taxon>
        <taxon>Bacillati</taxon>
        <taxon>Bacillota</taxon>
        <taxon>Clostridia</taxon>
        <taxon>Eubacteriales</taxon>
        <taxon>Oscillospiraceae</taxon>
        <taxon>Ruminococcus</taxon>
    </lineage>
</organism>
<evidence type="ECO:0000256" key="1">
    <source>
        <dbReference type="ARBA" id="ARBA00004370"/>
    </source>
</evidence>
<evidence type="ECO:0000256" key="5">
    <source>
        <dbReference type="SAM" id="Phobius"/>
    </source>
</evidence>
<comment type="caution">
    <text evidence="7">The sequence shown here is derived from an EMBL/GenBank/DDBJ whole genome shotgun (WGS) entry which is preliminary data.</text>
</comment>
<keyword evidence="5" id="KW-1133">Transmembrane helix</keyword>
<dbReference type="Gene3D" id="3.90.1310.10">
    <property type="entry name" value="Penicillin-binding protein 2a (Domain 2)"/>
    <property type="match status" value="1"/>
</dbReference>
<dbReference type="InterPro" id="IPR005543">
    <property type="entry name" value="PASTA_dom"/>
</dbReference>
<dbReference type="SUPFAM" id="SSF54184">
    <property type="entry name" value="Penicillin-binding protein 2x (pbp-2x), c-terminal domain"/>
    <property type="match status" value="2"/>
</dbReference>
<dbReference type="GO" id="GO:0008658">
    <property type="term" value="F:penicillin binding"/>
    <property type="evidence" value="ECO:0007669"/>
    <property type="project" value="InterPro"/>
</dbReference>
<dbReference type="RefSeq" id="WP_201426507.1">
    <property type="nucleotide sequence ID" value="NZ_JAEQMG010000005.1"/>
</dbReference>
<dbReference type="Pfam" id="PF03717">
    <property type="entry name" value="PBP_dimer"/>
    <property type="match status" value="1"/>
</dbReference>
<comment type="similarity">
    <text evidence="2">Belongs to the transpeptidase family.</text>
</comment>
<keyword evidence="3 5" id="KW-0472">Membrane</keyword>
<evidence type="ECO:0000313" key="8">
    <source>
        <dbReference type="Proteomes" id="UP000633365"/>
    </source>
</evidence>
<protein>
    <submittedName>
        <fullName evidence="7">PASTA domain-containing protein</fullName>
    </submittedName>
</protein>
<sequence length="757" mass="81910">MEYNKKKSTPPKKRADKGPNQRLRQRTAVLIILILVVGFGATLLRLSFLTMVQGSELQEKAVNQQLSDTVLTAKRGSIYDAKGTTLAESASVWQVVLAPINFTNDEQRQAAAKGLSEILGLDYENVLEKTKQQNYYTVVKRKIEVEQRDKVIELQEKLTKDYDCGAVIQLLDDYKRYYPKDDLASCVIGFTGADEQGLEGVEYKYDDYLSGTPGRIVTAKNARGTNMPFQFEQNVESQDGNNIYLTIDEGIQSICEKHMAQAIIDNNVLNRGVCIAMDVNTGAILAMVTANGYNLNDPYTLPTDTQLKIKELPEKEQDAEESKSLAAMWRNKCVADTYMPGSVFKMCTASMALEEGKITDSSRFTCGGYMRVEDYDIGCSVTSGHGTQTFLESFCHSCNPAFIQIGQLVGIDKFRDYYTAFGFSEKSGIDLPGEADDSFWPEGEMGMVDLAVASFGQNFNITPLSMITACAAVCNGGYVLQPYVVSKITDSHGNVIKTMEKKVKRQVISNETSKKMCDMLAAYPEANGASGGYVAGYKTGGKTGTSEKIGVEKKQSSFEKDYISSFCGIAPTDDPQIALLVFLDTPDGGAYYGSQIAAPIFINIMTELLPYLEIKTDYSDEDLAYLNVSMGDYTTLSVDEALKKAEADGFIATVVGSGSTVLSQIPAVSNQVAAGSSVVLYTEGNQPEKVTVPSFIGCAAYEANSVALEAGVNVSYNGAVSAGGVAVAQSIAEGAEVSRGTVISVTFAANTSEGNSD</sequence>
<evidence type="ECO:0000256" key="2">
    <source>
        <dbReference type="ARBA" id="ARBA00007171"/>
    </source>
</evidence>
<dbReference type="SUPFAM" id="SSF56601">
    <property type="entry name" value="beta-lactamase/transpeptidase-like"/>
    <property type="match status" value="1"/>
</dbReference>
<reference evidence="7" key="1">
    <citation type="submission" date="2021-01" db="EMBL/GenBank/DDBJ databases">
        <title>Genome public.</title>
        <authorList>
            <person name="Liu C."/>
            <person name="Sun Q."/>
        </authorList>
    </citation>
    <scope>NUCLEOTIDE SEQUENCE</scope>
    <source>
        <strain evidence="7">M6</strain>
    </source>
</reference>
<dbReference type="InterPro" id="IPR001460">
    <property type="entry name" value="PCN-bd_Tpept"/>
</dbReference>
<dbReference type="Proteomes" id="UP000633365">
    <property type="component" value="Unassembled WGS sequence"/>
</dbReference>
<dbReference type="GO" id="GO:0005886">
    <property type="term" value="C:plasma membrane"/>
    <property type="evidence" value="ECO:0007669"/>
    <property type="project" value="TreeGrafter"/>
</dbReference>
<dbReference type="EMBL" id="JAEQMG010000005">
    <property type="protein sequence ID" value="MBK6087082.1"/>
    <property type="molecule type" value="Genomic_DNA"/>
</dbReference>
<dbReference type="Gene3D" id="3.40.710.10">
    <property type="entry name" value="DD-peptidase/beta-lactamase superfamily"/>
    <property type="match status" value="1"/>
</dbReference>
<dbReference type="Pfam" id="PF00905">
    <property type="entry name" value="Transpeptidase"/>
    <property type="match status" value="1"/>
</dbReference>
<feature type="compositionally biased region" description="Basic residues" evidence="4">
    <location>
        <begin position="1"/>
        <end position="15"/>
    </location>
</feature>
<gene>
    <name evidence="7" type="ORF">JKK62_00115</name>
</gene>
<proteinExistence type="inferred from homology"/>
<evidence type="ECO:0000256" key="3">
    <source>
        <dbReference type="ARBA" id="ARBA00023136"/>
    </source>
</evidence>